<dbReference type="STRING" id="1732.SAMN02910417_02665"/>
<protein>
    <submittedName>
        <fullName evidence="1">Uncharacterized protein</fullName>
    </submittedName>
</protein>
<organism evidence="1 2">
    <name type="scientific">Eubacterium oxidoreducens</name>
    <dbReference type="NCBI Taxonomy" id="1732"/>
    <lineage>
        <taxon>Bacteria</taxon>
        <taxon>Bacillati</taxon>
        <taxon>Bacillota</taxon>
        <taxon>Clostridia</taxon>
        <taxon>Eubacteriales</taxon>
        <taxon>Eubacteriaceae</taxon>
        <taxon>Eubacterium</taxon>
    </lineage>
</organism>
<keyword evidence="2" id="KW-1185">Reference proteome</keyword>
<name>A0A1G6CT97_EUBOX</name>
<dbReference type="Proteomes" id="UP000199228">
    <property type="component" value="Unassembled WGS sequence"/>
</dbReference>
<dbReference type="OrthoDB" id="3174733at2"/>
<sequence length="64" mass="7692">MNENTYVRAKDVAKEMDISEGMAYKIIRKLNEELREQGYVTVRGRLSRRYFEKRIYGTDNNEIE</sequence>
<accession>A0A1G6CT97</accession>
<dbReference type="RefSeq" id="WP_090174829.1">
    <property type="nucleotide sequence ID" value="NZ_FMXR01000028.1"/>
</dbReference>
<gene>
    <name evidence="1" type="ORF">SAMN02910417_02665</name>
</gene>
<evidence type="ECO:0000313" key="2">
    <source>
        <dbReference type="Proteomes" id="UP000199228"/>
    </source>
</evidence>
<evidence type="ECO:0000313" key="1">
    <source>
        <dbReference type="EMBL" id="SDB36107.1"/>
    </source>
</evidence>
<reference evidence="1 2" key="1">
    <citation type="submission" date="2016-10" db="EMBL/GenBank/DDBJ databases">
        <authorList>
            <person name="de Groot N.N."/>
        </authorList>
    </citation>
    <scope>NUCLEOTIDE SEQUENCE [LARGE SCALE GENOMIC DNA]</scope>
    <source>
        <strain evidence="1 2">DSM 3217</strain>
    </source>
</reference>
<dbReference type="EMBL" id="FMXR01000028">
    <property type="protein sequence ID" value="SDB36107.1"/>
    <property type="molecule type" value="Genomic_DNA"/>
</dbReference>
<proteinExistence type="predicted"/>
<dbReference type="AlphaFoldDB" id="A0A1G6CT97"/>